<name>A0A4U5PCZ2_STECR</name>
<dbReference type="EMBL" id="AZBU02000002">
    <property type="protein sequence ID" value="TKR93874.1"/>
    <property type="molecule type" value="Genomic_DNA"/>
</dbReference>
<protein>
    <submittedName>
        <fullName evidence="1">Uncharacterized protein</fullName>
    </submittedName>
</protein>
<dbReference type="Proteomes" id="UP000298663">
    <property type="component" value="Unassembled WGS sequence"/>
</dbReference>
<comment type="caution">
    <text evidence="1">The sequence shown here is derived from an EMBL/GenBank/DDBJ whole genome shotgun (WGS) entry which is preliminary data.</text>
</comment>
<accession>A0A4U5PCZ2</accession>
<dbReference type="AlphaFoldDB" id="A0A4U5PCZ2"/>
<reference evidence="1 2" key="2">
    <citation type="journal article" date="2019" name="G3 (Bethesda)">
        <title>Hybrid Assembly of the Genome of the Entomopathogenic Nematode Steinernema carpocapsae Identifies the X-Chromosome.</title>
        <authorList>
            <person name="Serra L."/>
            <person name="Macchietto M."/>
            <person name="Macias-Munoz A."/>
            <person name="McGill C.J."/>
            <person name="Rodriguez I.M."/>
            <person name="Rodriguez B."/>
            <person name="Murad R."/>
            <person name="Mortazavi A."/>
        </authorList>
    </citation>
    <scope>NUCLEOTIDE SEQUENCE [LARGE SCALE GENOMIC DNA]</scope>
    <source>
        <strain evidence="1 2">ALL</strain>
    </source>
</reference>
<evidence type="ECO:0000313" key="2">
    <source>
        <dbReference type="Proteomes" id="UP000298663"/>
    </source>
</evidence>
<proteinExistence type="predicted"/>
<sequence length="67" mass="7621">MFGRPAPRICPTSNCRGAELFVARVTKTANQNTPSRDKRSWKRPRFVYDNLGFMEALGKFMAGLKDL</sequence>
<evidence type="ECO:0000313" key="1">
    <source>
        <dbReference type="EMBL" id="TKR93874.1"/>
    </source>
</evidence>
<organism evidence="1 2">
    <name type="scientific">Steinernema carpocapsae</name>
    <name type="common">Entomopathogenic nematode</name>
    <dbReference type="NCBI Taxonomy" id="34508"/>
    <lineage>
        <taxon>Eukaryota</taxon>
        <taxon>Metazoa</taxon>
        <taxon>Ecdysozoa</taxon>
        <taxon>Nematoda</taxon>
        <taxon>Chromadorea</taxon>
        <taxon>Rhabditida</taxon>
        <taxon>Tylenchina</taxon>
        <taxon>Panagrolaimomorpha</taxon>
        <taxon>Strongyloidoidea</taxon>
        <taxon>Steinernematidae</taxon>
        <taxon>Steinernema</taxon>
    </lineage>
</organism>
<keyword evidence="2" id="KW-1185">Reference proteome</keyword>
<gene>
    <name evidence="1" type="ORF">L596_008248</name>
</gene>
<reference evidence="1 2" key="1">
    <citation type="journal article" date="2015" name="Genome Biol.">
        <title>Comparative genomics of Steinernema reveals deeply conserved gene regulatory networks.</title>
        <authorList>
            <person name="Dillman A.R."/>
            <person name="Macchietto M."/>
            <person name="Porter C.F."/>
            <person name="Rogers A."/>
            <person name="Williams B."/>
            <person name="Antoshechkin I."/>
            <person name="Lee M.M."/>
            <person name="Goodwin Z."/>
            <person name="Lu X."/>
            <person name="Lewis E.E."/>
            <person name="Goodrich-Blair H."/>
            <person name="Stock S.P."/>
            <person name="Adams B.J."/>
            <person name="Sternberg P.W."/>
            <person name="Mortazavi A."/>
        </authorList>
    </citation>
    <scope>NUCLEOTIDE SEQUENCE [LARGE SCALE GENOMIC DNA]</scope>
    <source>
        <strain evidence="1 2">ALL</strain>
    </source>
</reference>